<gene>
    <name evidence="1" type="ORF">LHCIRMBIA104_00425</name>
</gene>
<dbReference type="AlphaFoldDB" id="U6FCS2"/>
<protein>
    <submittedName>
        <fullName evidence="1">Uncharacterized protein</fullName>
    </submittedName>
</protein>
<evidence type="ECO:0000313" key="2">
    <source>
        <dbReference type="Proteomes" id="UP000017247"/>
    </source>
</evidence>
<accession>U6FCS2</accession>
<evidence type="ECO:0000313" key="1">
    <source>
        <dbReference type="EMBL" id="CDI60356.1"/>
    </source>
</evidence>
<dbReference type="Proteomes" id="UP000017247">
    <property type="component" value="Unassembled WGS sequence"/>
</dbReference>
<organism evidence="1 2">
    <name type="scientific">Lactobacillus helveticus CIRM-BIA 104</name>
    <dbReference type="NCBI Taxonomy" id="1226333"/>
    <lineage>
        <taxon>Bacteria</taxon>
        <taxon>Bacillati</taxon>
        <taxon>Bacillota</taxon>
        <taxon>Bacilli</taxon>
        <taxon>Lactobacillales</taxon>
        <taxon>Lactobacillaceae</taxon>
        <taxon>Lactobacillus</taxon>
    </lineage>
</organism>
<reference evidence="1" key="1">
    <citation type="submission" date="2013-09" db="EMBL/GenBank/DDBJ databases">
        <title>Draft Genome Sequence of five Lactobacillus helveticus strains CIRM-BIA 101T, 103, 104, 951 and 953 isolated from milk product.</title>
        <authorList>
            <person name="Valence F."/>
            <person name="Chuat V."/>
            <person name="Ma L."/>
            <person name="Creno S."/>
            <person name="Falentin H."/>
            <person name="Lortal S."/>
            <person name="Bizet C."/>
            <person name="Clermont D."/>
            <person name="Loux V."/>
            <person name="Bouchier C."/>
            <person name="Cousin S."/>
        </authorList>
    </citation>
    <scope>NUCLEOTIDE SEQUENCE [LARGE SCALE GENOMIC DNA]</scope>
    <source>
        <strain evidence="1">CIRM-BIA 104</strain>
    </source>
</reference>
<sequence>MKSTSQAVRRKTLNKETTHLFDGW</sequence>
<dbReference type="EMBL" id="CBUL010000080">
    <property type="protein sequence ID" value="CDI60356.1"/>
    <property type="molecule type" value="Genomic_DNA"/>
</dbReference>
<comment type="caution">
    <text evidence="1">The sequence shown here is derived from an EMBL/GenBank/DDBJ whole genome shotgun (WGS) entry which is preliminary data.</text>
</comment>
<dbReference type="HOGENOM" id="CLU_3421026_0_0_9"/>
<proteinExistence type="predicted"/>
<name>U6FCS2_LACHE</name>